<dbReference type="AlphaFoldDB" id="A0AAE0NH07"/>
<comment type="caution">
    <text evidence="2">The sequence shown here is derived from an EMBL/GenBank/DDBJ whole genome shotgun (WGS) entry which is preliminary data.</text>
</comment>
<feature type="compositionally biased region" description="Acidic residues" evidence="1">
    <location>
        <begin position="144"/>
        <end position="163"/>
    </location>
</feature>
<feature type="compositionally biased region" description="Gly residues" evidence="1">
    <location>
        <begin position="167"/>
        <end position="198"/>
    </location>
</feature>
<gene>
    <name evidence="2" type="ORF">B0H63DRAFT_524101</name>
</gene>
<evidence type="ECO:0000313" key="2">
    <source>
        <dbReference type="EMBL" id="KAK3381373.1"/>
    </source>
</evidence>
<reference evidence="2" key="1">
    <citation type="journal article" date="2023" name="Mol. Phylogenet. Evol.">
        <title>Genome-scale phylogeny and comparative genomics of the fungal order Sordariales.</title>
        <authorList>
            <person name="Hensen N."/>
            <person name="Bonometti L."/>
            <person name="Westerberg I."/>
            <person name="Brannstrom I.O."/>
            <person name="Guillou S."/>
            <person name="Cros-Aarteil S."/>
            <person name="Calhoun S."/>
            <person name="Haridas S."/>
            <person name="Kuo A."/>
            <person name="Mondo S."/>
            <person name="Pangilinan J."/>
            <person name="Riley R."/>
            <person name="LaButti K."/>
            <person name="Andreopoulos B."/>
            <person name="Lipzen A."/>
            <person name="Chen C."/>
            <person name="Yan M."/>
            <person name="Daum C."/>
            <person name="Ng V."/>
            <person name="Clum A."/>
            <person name="Steindorff A."/>
            <person name="Ohm R.A."/>
            <person name="Martin F."/>
            <person name="Silar P."/>
            <person name="Natvig D.O."/>
            <person name="Lalanne C."/>
            <person name="Gautier V."/>
            <person name="Ament-Velasquez S.L."/>
            <person name="Kruys A."/>
            <person name="Hutchinson M.I."/>
            <person name="Powell A.J."/>
            <person name="Barry K."/>
            <person name="Miller A.N."/>
            <person name="Grigoriev I.V."/>
            <person name="Debuchy R."/>
            <person name="Gladieux P."/>
            <person name="Hiltunen Thoren M."/>
            <person name="Johannesson H."/>
        </authorList>
    </citation>
    <scope>NUCLEOTIDE SEQUENCE</scope>
    <source>
        <strain evidence="2">CBS 232.78</strain>
    </source>
</reference>
<feature type="compositionally biased region" description="Pro residues" evidence="1">
    <location>
        <begin position="266"/>
        <end position="278"/>
    </location>
</feature>
<feature type="region of interest" description="Disordered" evidence="1">
    <location>
        <begin position="1"/>
        <end position="26"/>
    </location>
</feature>
<evidence type="ECO:0000256" key="1">
    <source>
        <dbReference type="SAM" id="MobiDB-lite"/>
    </source>
</evidence>
<sequence length="323" mass="33557">MSIRSGSSGWTRSSSRASGGTTHYKELPFPDTLAVNSFLYLCGRNPKKVRAARLYETVWDGDYETQSNGSGSSYSSRRKHVEVVFREARGMSYYSDYGSQAPRKAPKKPSSGQGSRSSPRVGVDPWIRNQPQQPQRPQQHHPDDEGDMYDDSSSDGSFEEEFDPQGGFPGGGFDGGFQGGGGGGGFPGGGFPGGGFQGGPFPPQPGMMPPPPGPQGFPQGPPQGPPQPATLRPGYGPPPKSPFPNLPRRTPPLAGGMRAGPSPAFGGPPPGFGGPPPNFNGGPPAGFNGGPPPPGFGRPPSGFGRPPPGDGPVTDANGIQVFM</sequence>
<name>A0AAE0NH07_9PEZI</name>
<feature type="compositionally biased region" description="Low complexity" evidence="1">
    <location>
        <begin position="1"/>
        <end position="22"/>
    </location>
</feature>
<dbReference type="EMBL" id="JAULSW010000005">
    <property type="protein sequence ID" value="KAK3381373.1"/>
    <property type="molecule type" value="Genomic_DNA"/>
</dbReference>
<feature type="compositionally biased region" description="Pro residues" evidence="1">
    <location>
        <begin position="235"/>
        <end position="245"/>
    </location>
</feature>
<dbReference type="Proteomes" id="UP001285441">
    <property type="component" value="Unassembled WGS sequence"/>
</dbReference>
<reference evidence="2" key="2">
    <citation type="submission" date="2023-06" db="EMBL/GenBank/DDBJ databases">
        <authorList>
            <consortium name="Lawrence Berkeley National Laboratory"/>
            <person name="Haridas S."/>
            <person name="Hensen N."/>
            <person name="Bonometti L."/>
            <person name="Westerberg I."/>
            <person name="Brannstrom I.O."/>
            <person name="Guillou S."/>
            <person name="Cros-Aarteil S."/>
            <person name="Calhoun S."/>
            <person name="Kuo A."/>
            <person name="Mondo S."/>
            <person name="Pangilinan J."/>
            <person name="Riley R."/>
            <person name="LaButti K."/>
            <person name="Andreopoulos B."/>
            <person name="Lipzen A."/>
            <person name="Chen C."/>
            <person name="Yanf M."/>
            <person name="Daum C."/>
            <person name="Ng V."/>
            <person name="Clum A."/>
            <person name="Steindorff A."/>
            <person name="Ohm R."/>
            <person name="Martin F."/>
            <person name="Silar P."/>
            <person name="Natvig D."/>
            <person name="Lalanne C."/>
            <person name="Gautier V."/>
            <person name="Ament-velasquez S.L."/>
            <person name="Kruys A."/>
            <person name="Hutchinson M.I."/>
            <person name="Powell A.J."/>
            <person name="Barry K."/>
            <person name="Miller A.N."/>
            <person name="Grigoriev I.V."/>
            <person name="Debuchy R."/>
            <person name="Gladieux P."/>
            <person name="Thoren M.H."/>
            <person name="Johannesson H."/>
        </authorList>
    </citation>
    <scope>NUCLEOTIDE SEQUENCE</scope>
    <source>
        <strain evidence="2">CBS 232.78</strain>
    </source>
</reference>
<proteinExistence type="predicted"/>
<feature type="region of interest" description="Disordered" evidence="1">
    <location>
        <begin position="95"/>
        <end position="323"/>
    </location>
</feature>
<organism evidence="2 3">
    <name type="scientific">Podospora didyma</name>
    <dbReference type="NCBI Taxonomy" id="330526"/>
    <lineage>
        <taxon>Eukaryota</taxon>
        <taxon>Fungi</taxon>
        <taxon>Dikarya</taxon>
        <taxon>Ascomycota</taxon>
        <taxon>Pezizomycotina</taxon>
        <taxon>Sordariomycetes</taxon>
        <taxon>Sordariomycetidae</taxon>
        <taxon>Sordariales</taxon>
        <taxon>Podosporaceae</taxon>
        <taxon>Podospora</taxon>
    </lineage>
</organism>
<protein>
    <submittedName>
        <fullName evidence="2">Uncharacterized protein</fullName>
    </submittedName>
</protein>
<feature type="compositionally biased region" description="Pro residues" evidence="1">
    <location>
        <begin position="200"/>
        <end position="228"/>
    </location>
</feature>
<accession>A0AAE0NH07</accession>
<keyword evidence="3" id="KW-1185">Reference proteome</keyword>
<evidence type="ECO:0000313" key="3">
    <source>
        <dbReference type="Proteomes" id="UP001285441"/>
    </source>
</evidence>
<feature type="compositionally biased region" description="Low complexity" evidence="1">
    <location>
        <begin position="108"/>
        <end position="123"/>
    </location>
</feature>